<dbReference type="Proteomes" id="UP000265520">
    <property type="component" value="Unassembled WGS sequence"/>
</dbReference>
<accession>A0A392MV43</accession>
<proteinExistence type="predicted"/>
<keyword evidence="1" id="KW-0808">Transferase</keyword>
<keyword evidence="1" id="KW-0675">Receptor</keyword>
<evidence type="ECO:0000313" key="1">
    <source>
        <dbReference type="EMBL" id="MCH91367.1"/>
    </source>
</evidence>
<dbReference type="AlphaFoldDB" id="A0A392MV43"/>
<keyword evidence="1" id="KW-0418">Kinase</keyword>
<comment type="caution">
    <text evidence="1">The sequence shown here is derived from an EMBL/GenBank/DDBJ whole genome shotgun (WGS) entry which is preliminary data.</text>
</comment>
<dbReference type="PANTHER" id="PTHR36617:SF5">
    <property type="entry name" value="OS05G0421675 PROTEIN"/>
    <property type="match status" value="1"/>
</dbReference>
<name>A0A392MV43_9FABA</name>
<dbReference type="EMBL" id="LXQA010020276">
    <property type="protein sequence ID" value="MCH91367.1"/>
    <property type="molecule type" value="Genomic_DNA"/>
</dbReference>
<organism evidence="1 2">
    <name type="scientific">Trifolium medium</name>
    <dbReference type="NCBI Taxonomy" id="97028"/>
    <lineage>
        <taxon>Eukaryota</taxon>
        <taxon>Viridiplantae</taxon>
        <taxon>Streptophyta</taxon>
        <taxon>Embryophyta</taxon>
        <taxon>Tracheophyta</taxon>
        <taxon>Spermatophyta</taxon>
        <taxon>Magnoliopsida</taxon>
        <taxon>eudicotyledons</taxon>
        <taxon>Gunneridae</taxon>
        <taxon>Pentapetalae</taxon>
        <taxon>rosids</taxon>
        <taxon>fabids</taxon>
        <taxon>Fabales</taxon>
        <taxon>Fabaceae</taxon>
        <taxon>Papilionoideae</taxon>
        <taxon>50 kb inversion clade</taxon>
        <taxon>NPAAA clade</taxon>
        <taxon>Hologalegina</taxon>
        <taxon>IRL clade</taxon>
        <taxon>Trifolieae</taxon>
        <taxon>Trifolium</taxon>
    </lineage>
</organism>
<protein>
    <submittedName>
        <fullName evidence="1">Receptor-like kinase</fullName>
    </submittedName>
</protein>
<dbReference type="PANTHER" id="PTHR36617">
    <property type="entry name" value="PROTEIN, PUTATIVE-RELATED"/>
    <property type="match status" value="1"/>
</dbReference>
<evidence type="ECO:0000313" key="2">
    <source>
        <dbReference type="Proteomes" id="UP000265520"/>
    </source>
</evidence>
<sequence>VREFNIALLGKWCCRRMLVGRGGLWFRVLAARYGMEGGRNGSSWWREIVKIRDGVGGLEGSWFEECVSKTVGDGVDTYFWIETWLGGIPLSVRFRRLFDLAENKSSMVKEMFLLGWGEGGDAWKWQRCLWAWEEELLGECRVLLHDIILQTHFSDKWQWQLDPVRGYSVRGVYRLLTTQADVTLTAAEDLI</sequence>
<feature type="non-terminal residue" evidence="1">
    <location>
        <position position="1"/>
    </location>
</feature>
<dbReference type="GO" id="GO:0016301">
    <property type="term" value="F:kinase activity"/>
    <property type="evidence" value="ECO:0007669"/>
    <property type="project" value="UniProtKB-KW"/>
</dbReference>
<reference evidence="1 2" key="1">
    <citation type="journal article" date="2018" name="Front. Plant Sci.">
        <title>Red Clover (Trifolium pratense) and Zigzag Clover (T. medium) - A Picture of Genomic Similarities and Differences.</title>
        <authorList>
            <person name="Dluhosova J."/>
            <person name="Istvanek J."/>
            <person name="Nedelnik J."/>
            <person name="Repkova J."/>
        </authorList>
    </citation>
    <scope>NUCLEOTIDE SEQUENCE [LARGE SCALE GENOMIC DNA]</scope>
    <source>
        <strain evidence="2">cv. 10/8</strain>
        <tissue evidence="1">Leaf</tissue>
    </source>
</reference>
<keyword evidence="2" id="KW-1185">Reference proteome</keyword>